<protein>
    <submittedName>
        <fullName evidence="2">Uncharacterized protein</fullName>
    </submittedName>
</protein>
<dbReference type="AlphaFoldDB" id="A0A7R9HW54"/>
<feature type="coiled-coil region" evidence="1">
    <location>
        <begin position="44"/>
        <end position="89"/>
    </location>
</feature>
<keyword evidence="1" id="KW-0175">Coiled coil</keyword>
<gene>
    <name evidence="2" type="ORF">TMSB3V08_LOCUS11624</name>
</gene>
<proteinExistence type="predicted"/>
<reference evidence="2" key="1">
    <citation type="submission" date="2020-11" db="EMBL/GenBank/DDBJ databases">
        <authorList>
            <person name="Tran Van P."/>
        </authorList>
    </citation>
    <scope>NUCLEOTIDE SEQUENCE</scope>
</reference>
<evidence type="ECO:0000256" key="1">
    <source>
        <dbReference type="SAM" id="Coils"/>
    </source>
</evidence>
<sequence length="213" mass="24596">MITSVSCFSESDKDTSRIAQRRDSVRTESSYKLIEENISLINKLRLKEDICRKLENEIEDLEGEIDNVAKTHKEELEKLRIEESDLQMQDEVPTWITLGLRSKYYAGCPQHKAWLIPLSLLTTYCLPAPYYQTLLATHCPATNRAVLMIIGRNGFLNVCKGVVTCYDLDCVSIEDLEAGLSQEQLVKKLRNRIEELEQWQERLEREGDTLQVK</sequence>
<evidence type="ECO:0000313" key="2">
    <source>
        <dbReference type="EMBL" id="CAD7434974.1"/>
    </source>
</evidence>
<dbReference type="EMBL" id="OB798644">
    <property type="protein sequence ID" value="CAD7434974.1"/>
    <property type="molecule type" value="Genomic_DNA"/>
</dbReference>
<accession>A0A7R9HW54</accession>
<organism evidence="2">
    <name type="scientific">Timema monikensis</name>
    <dbReference type="NCBI Taxonomy" id="170555"/>
    <lineage>
        <taxon>Eukaryota</taxon>
        <taxon>Metazoa</taxon>
        <taxon>Ecdysozoa</taxon>
        <taxon>Arthropoda</taxon>
        <taxon>Hexapoda</taxon>
        <taxon>Insecta</taxon>
        <taxon>Pterygota</taxon>
        <taxon>Neoptera</taxon>
        <taxon>Polyneoptera</taxon>
        <taxon>Phasmatodea</taxon>
        <taxon>Timematodea</taxon>
        <taxon>Timematoidea</taxon>
        <taxon>Timematidae</taxon>
        <taxon>Timema</taxon>
    </lineage>
</organism>
<feature type="coiled-coil region" evidence="1">
    <location>
        <begin position="182"/>
        <end position="213"/>
    </location>
</feature>
<name>A0A7R9HW54_9NEOP</name>